<evidence type="ECO:0000256" key="1">
    <source>
        <dbReference type="SAM" id="MobiDB-lite"/>
    </source>
</evidence>
<feature type="compositionally biased region" description="Low complexity" evidence="1">
    <location>
        <begin position="464"/>
        <end position="477"/>
    </location>
</feature>
<organism evidence="3 4">
    <name type="scientific">Phyllosticta capitalensis</name>
    <dbReference type="NCBI Taxonomy" id="121624"/>
    <lineage>
        <taxon>Eukaryota</taxon>
        <taxon>Fungi</taxon>
        <taxon>Dikarya</taxon>
        <taxon>Ascomycota</taxon>
        <taxon>Pezizomycotina</taxon>
        <taxon>Dothideomycetes</taxon>
        <taxon>Dothideomycetes incertae sedis</taxon>
        <taxon>Botryosphaeriales</taxon>
        <taxon>Phyllostictaceae</taxon>
        <taxon>Phyllosticta</taxon>
    </lineage>
</organism>
<dbReference type="EMBL" id="JBBWRZ010000002">
    <property type="protein sequence ID" value="KAK8243896.1"/>
    <property type="molecule type" value="Genomic_DNA"/>
</dbReference>
<keyword evidence="2" id="KW-1133">Transmembrane helix</keyword>
<evidence type="ECO:0000313" key="4">
    <source>
        <dbReference type="Proteomes" id="UP001492380"/>
    </source>
</evidence>
<feature type="region of interest" description="Disordered" evidence="1">
    <location>
        <begin position="357"/>
        <end position="396"/>
    </location>
</feature>
<gene>
    <name evidence="3" type="ORF">HDK90DRAFT_546279</name>
</gene>
<dbReference type="PANTHER" id="PTHR42069">
    <property type="entry name" value="HYPHAL ANASTAMOSIS-8 PROTEIN"/>
    <property type="match status" value="1"/>
</dbReference>
<feature type="compositionally biased region" description="Basic and acidic residues" evidence="1">
    <location>
        <begin position="1"/>
        <end position="10"/>
    </location>
</feature>
<feature type="transmembrane region" description="Helical" evidence="2">
    <location>
        <begin position="237"/>
        <end position="262"/>
    </location>
</feature>
<reference evidence="3 4" key="1">
    <citation type="submission" date="2024-04" db="EMBL/GenBank/DDBJ databases">
        <title>Phyllosticta paracitricarpa is synonymous to the EU quarantine fungus P. citricarpa based on phylogenomic analyses.</title>
        <authorList>
            <consortium name="Lawrence Berkeley National Laboratory"/>
            <person name="Van Ingen-Buijs V.A."/>
            <person name="Van Westerhoven A.C."/>
            <person name="Haridas S."/>
            <person name="Skiadas P."/>
            <person name="Martin F."/>
            <person name="Groenewald J.Z."/>
            <person name="Crous P.W."/>
            <person name="Seidl M.F."/>
        </authorList>
    </citation>
    <scope>NUCLEOTIDE SEQUENCE [LARGE SCALE GENOMIC DNA]</scope>
    <source>
        <strain evidence="3 4">CBS 123374</strain>
    </source>
</reference>
<keyword evidence="4" id="KW-1185">Reference proteome</keyword>
<feature type="transmembrane region" description="Helical" evidence="2">
    <location>
        <begin position="201"/>
        <end position="225"/>
    </location>
</feature>
<comment type="caution">
    <text evidence="3">The sequence shown here is derived from an EMBL/GenBank/DDBJ whole genome shotgun (WGS) entry which is preliminary data.</text>
</comment>
<evidence type="ECO:0000256" key="2">
    <source>
        <dbReference type="SAM" id="Phobius"/>
    </source>
</evidence>
<accession>A0ABR1YYW4</accession>
<keyword evidence="2" id="KW-0472">Membrane</keyword>
<keyword evidence="2" id="KW-0812">Transmembrane</keyword>
<feature type="region of interest" description="Disordered" evidence="1">
    <location>
        <begin position="439"/>
        <end position="523"/>
    </location>
</feature>
<feature type="region of interest" description="Disordered" evidence="1">
    <location>
        <begin position="86"/>
        <end position="117"/>
    </location>
</feature>
<feature type="compositionally biased region" description="Pro residues" evidence="1">
    <location>
        <begin position="365"/>
        <end position="382"/>
    </location>
</feature>
<proteinExistence type="predicted"/>
<feature type="transmembrane region" description="Helical" evidence="2">
    <location>
        <begin position="303"/>
        <end position="330"/>
    </location>
</feature>
<evidence type="ECO:0000313" key="3">
    <source>
        <dbReference type="EMBL" id="KAK8243896.1"/>
    </source>
</evidence>
<name>A0ABR1YYW4_9PEZI</name>
<dbReference type="PANTHER" id="PTHR42069:SF1">
    <property type="entry name" value="MARVEL DOMAIN-CONTAINING PROTEIN"/>
    <property type="match status" value="1"/>
</dbReference>
<dbReference type="Proteomes" id="UP001492380">
    <property type="component" value="Unassembled WGS sequence"/>
</dbReference>
<protein>
    <submittedName>
        <fullName evidence="3">Uncharacterized protein</fullName>
    </submittedName>
</protein>
<feature type="region of interest" description="Disordered" evidence="1">
    <location>
        <begin position="1"/>
        <end position="65"/>
    </location>
</feature>
<sequence length="523" mass="57738">MPADDNHFARVDIGNYRRPSTDSHATSKTPRAARFAEATAVYSPIEPPEPPTNHYTPQPQPSDLGFGYLNSRTSGHESWSGVEMEETDNKYLPPATPKSPLKSALKSPGAPPRNMSQVLSPTFKHEQILEKLEGETEQEQARDLKIKFRVRVAKFFLRGINFSCSLIVLSMLAATFTIFNATKNLPSRGGLTAWSSNTNPWPQIVLLVIACISLFMAIVILIAYCRKGGHKKAEKLSTYYSFFAVGFFVFSIVLWAMGAAILNESKRTGNGKDVWGWACKDGKRHDLYENDVQYDLVCRLQDWSLVCCIIEVVVEVLSIIIYGIVFYRFWSKRKLRKSMAHRDRARSDLYLAHLRSQSAPNTPGFGPPPLTPGDGWKPPPGHPRYRGPPKSPGAISTYDAASAAENGEAPGQTVQYPRGFAEPKPFQLQAPPIRVQGATPKMQQNGFDGAPISPIEQPETSDNAARAPSPQQQPAQQHFVQEHVPAAPGEHQYDAVPIPGAYSGPMASPQGFDFGPEVTGQRH</sequence>
<feature type="region of interest" description="Disordered" evidence="1">
    <location>
        <begin position="406"/>
        <end position="425"/>
    </location>
</feature>
<feature type="transmembrane region" description="Helical" evidence="2">
    <location>
        <begin position="155"/>
        <end position="181"/>
    </location>
</feature>